<dbReference type="EMBL" id="JANIBC010000007">
    <property type="protein sequence ID" value="MCQ8185671.1"/>
    <property type="molecule type" value="Genomic_DNA"/>
</dbReference>
<dbReference type="RefSeq" id="WP_256619561.1">
    <property type="nucleotide sequence ID" value="NZ_JANIBC010000007.1"/>
</dbReference>
<gene>
    <name evidence="2" type="ORF">NOG11_09705</name>
</gene>
<evidence type="ECO:0000256" key="1">
    <source>
        <dbReference type="SAM" id="MobiDB-lite"/>
    </source>
</evidence>
<reference evidence="2" key="1">
    <citation type="submission" date="2022-07" db="EMBL/GenBank/DDBJ databases">
        <title>Parvularcula maris sp. nov., an algicidal bacterium isolated from seawater.</title>
        <authorList>
            <person name="Li F."/>
        </authorList>
    </citation>
    <scope>NUCLEOTIDE SEQUENCE</scope>
    <source>
        <strain evidence="2">BGMRC 0090</strain>
    </source>
</reference>
<dbReference type="InterPro" id="IPR003772">
    <property type="entry name" value="YceD"/>
</dbReference>
<protein>
    <submittedName>
        <fullName evidence="2">DUF177 domain-containing protein</fullName>
    </submittedName>
</protein>
<dbReference type="Proteomes" id="UP001142610">
    <property type="component" value="Unassembled WGS sequence"/>
</dbReference>
<name>A0A9X2RJ82_9PROT</name>
<dbReference type="AlphaFoldDB" id="A0A9X2RJ82"/>
<evidence type="ECO:0000313" key="3">
    <source>
        <dbReference type="Proteomes" id="UP001142610"/>
    </source>
</evidence>
<evidence type="ECO:0000313" key="2">
    <source>
        <dbReference type="EMBL" id="MCQ8185671.1"/>
    </source>
</evidence>
<dbReference type="Pfam" id="PF02620">
    <property type="entry name" value="YceD"/>
    <property type="match status" value="1"/>
</dbReference>
<organism evidence="2 3">
    <name type="scientific">Parvularcula maris</name>
    <dbReference type="NCBI Taxonomy" id="2965077"/>
    <lineage>
        <taxon>Bacteria</taxon>
        <taxon>Pseudomonadati</taxon>
        <taxon>Pseudomonadota</taxon>
        <taxon>Alphaproteobacteria</taxon>
        <taxon>Parvularculales</taxon>
        <taxon>Parvularculaceae</taxon>
        <taxon>Parvularcula</taxon>
    </lineage>
</organism>
<accession>A0A9X2RJ82</accession>
<sequence>MQPSNDHLLTRLVRLDEFGSEAYTASLVAGETELKAIAERLDIENAKAFAAELSITRRDTLIRIEGSIRGDLGRTCVVSLEPMRETIEEDFTAEYITEAGDEREGEFEADLDAPEPLEGDTLNLWDVALEQLVLSMSAHPRIEGAEAPKDPGAGARISPFDALKGLT</sequence>
<feature type="region of interest" description="Disordered" evidence="1">
    <location>
        <begin position="143"/>
        <end position="167"/>
    </location>
</feature>
<proteinExistence type="predicted"/>
<comment type="caution">
    <text evidence="2">The sequence shown here is derived from an EMBL/GenBank/DDBJ whole genome shotgun (WGS) entry which is preliminary data.</text>
</comment>
<keyword evidence="3" id="KW-1185">Reference proteome</keyword>